<sequence>MQGNTTLKEIAQALYTINRHAKTAPQPQHLYQIKKKAIEQLVKEKKAKRIGLHFSEHPKLSNQHSTLLIKVDDYYFHTLPTKKDFQELKHLGSIDQNYRNPQTKMSLSYAKKIIYRYIGWEQKKKNTTHQSNKQKAPNYYIPSALGKMEWPPTKSHGNRKRTTHNKQPNK</sequence>
<name>A0AB39HUJ3_9BACI</name>
<accession>A0AB39HUJ3</accession>
<dbReference type="InterPro" id="IPR025552">
    <property type="entry name" value="YkyB"/>
</dbReference>
<dbReference type="RefSeq" id="WP_368654673.1">
    <property type="nucleotide sequence ID" value="NZ_CP162599.1"/>
</dbReference>
<evidence type="ECO:0000256" key="1">
    <source>
        <dbReference type="SAM" id="MobiDB-lite"/>
    </source>
</evidence>
<organism evidence="2">
    <name type="scientific">Ornithinibacillus sp. 4-3</name>
    <dbReference type="NCBI Taxonomy" id="3231488"/>
    <lineage>
        <taxon>Bacteria</taxon>
        <taxon>Bacillati</taxon>
        <taxon>Bacillota</taxon>
        <taxon>Bacilli</taxon>
        <taxon>Bacillales</taxon>
        <taxon>Bacillaceae</taxon>
        <taxon>Ornithinibacillus</taxon>
    </lineage>
</organism>
<evidence type="ECO:0000313" key="2">
    <source>
        <dbReference type="EMBL" id="XDK33995.1"/>
    </source>
</evidence>
<dbReference type="EMBL" id="CP162599">
    <property type="protein sequence ID" value="XDK33995.1"/>
    <property type="molecule type" value="Genomic_DNA"/>
</dbReference>
<protein>
    <submittedName>
        <fullName evidence="2">YkyB family protein</fullName>
    </submittedName>
</protein>
<dbReference type="Pfam" id="PF14177">
    <property type="entry name" value="YkyB"/>
    <property type="match status" value="1"/>
</dbReference>
<feature type="compositionally biased region" description="Basic residues" evidence="1">
    <location>
        <begin position="156"/>
        <end position="170"/>
    </location>
</feature>
<gene>
    <name evidence="2" type="ORF">AB4Y30_06490</name>
</gene>
<reference evidence="2" key="1">
    <citation type="submission" date="2024-07" db="EMBL/GenBank/DDBJ databases">
        <title>Halotolerant mesophilic bacterium Ornithinibacillus sp. 4-3, sp. nov., isolated from soil.</title>
        <authorList>
            <person name="Sidarenka A.V."/>
            <person name="Guliayeva D.E."/>
            <person name="Leanovich S.I."/>
            <person name="Hileuskaya K.S."/>
            <person name="Akhremchuk A.E."/>
            <person name="Sikolenko M.A."/>
            <person name="Valentovich L.N."/>
        </authorList>
    </citation>
    <scope>NUCLEOTIDE SEQUENCE</scope>
    <source>
        <strain evidence="2">4-3</strain>
    </source>
</reference>
<proteinExistence type="predicted"/>
<dbReference type="AlphaFoldDB" id="A0AB39HUJ3"/>
<feature type="region of interest" description="Disordered" evidence="1">
    <location>
        <begin position="125"/>
        <end position="170"/>
    </location>
</feature>